<dbReference type="InterPro" id="IPR050596">
    <property type="entry name" value="AspAT/PAT-like"/>
</dbReference>
<keyword evidence="5" id="KW-0663">Pyridoxal phosphate</keyword>
<feature type="domain" description="Aminotransferase class I/classII large" evidence="7">
    <location>
        <begin position="31"/>
        <end position="382"/>
    </location>
</feature>
<dbReference type="PANTHER" id="PTHR46383">
    <property type="entry name" value="ASPARTATE AMINOTRANSFERASE"/>
    <property type="match status" value="1"/>
</dbReference>
<dbReference type="FunFam" id="3.40.640.10:FF:000033">
    <property type="entry name" value="Aspartate aminotransferase"/>
    <property type="match status" value="1"/>
</dbReference>
<comment type="cofactor">
    <cofactor evidence="1 6">
        <name>pyridoxal 5'-phosphate</name>
        <dbReference type="ChEBI" id="CHEBI:597326"/>
    </cofactor>
</comment>
<dbReference type="Pfam" id="PF00155">
    <property type="entry name" value="Aminotran_1_2"/>
    <property type="match status" value="1"/>
</dbReference>
<dbReference type="Proteomes" id="UP000295244">
    <property type="component" value="Unassembled WGS sequence"/>
</dbReference>
<proteinExistence type="inferred from homology"/>
<dbReference type="PANTHER" id="PTHR46383:SF1">
    <property type="entry name" value="ASPARTATE AMINOTRANSFERASE"/>
    <property type="match status" value="1"/>
</dbReference>
<comment type="caution">
    <text evidence="8">The sequence shown here is derived from an EMBL/GenBank/DDBJ whole genome shotgun (WGS) entry which is preliminary data.</text>
</comment>
<reference evidence="8 9" key="1">
    <citation type="submission" date="2019-03" db="EMBL/GenBank/DDBJ databases">
        <title>Whole genome sequence of a novel Rubrobacter taiwanensis strain, isolated from Yellowstone National Park.</title>
        <authorList>
            <person name="Freed S."/>
            <person name="Ramaley R.F."/>
            <person name="Kyndt J.A."/>
        </authorList>
    </citation>
    <scope>NUCLEOTIDE SEQUENCE [LARGE SCALE GENOMIC DNA]</scope>
    <source>
        <strain evidence="8 9">Yellowstone</strain>
    </source>
</reference>
<dbReference type="OrthoDB" id="9763453at2"/>
<dbReference type="GO" id="GO:0030170">
    <property type="term" value="F:pyridoxal phosphate binding"/>
    <property type="evidence" value="ECO:0007669"/>
    <property type="project" value="InterPro"/>
</dbReference>
<protein>
    <recommendedName>
        <fullName evidence="6">Aminotransferase</fullName>
        <ecNumber evidence="6">2.6.1.-</ecNumber>
    </recommendedName>
</protein>
<name>A0A4R1BRY7_9ACTN</name>
<dbReference type="AlphaFoldDB" id="A0A4R1BRY7"/>
<comment type="similarity">
    <text evidence="2 6">Belongs to the class-I pyridoxal-phosphate-dependent aminotransferase family.</text>
</comment>
<evidence type="ECO:0000256" key="6">
    <source>
        <dbReference type="RuleBase" id="RU000481"/>
    </source>
</evidence>
<dbReference type="GO" id="GO:0006520">
    <property type="term" value="P:amino acid metabolic process"/>
    <property type="evidence" value="ECO:0007669"/>
    <property type="project" value="InterPro"/>
</dbReference>
<gene>
    <name evidence="8" type="ORF">E0L93_03745</name>
</gene>
<dbReference type="InterPro" id="IPR015422">
    <property type="entry name" value="PyrdxlP-dep_Trfase_small"/>
</dbReference>
<dbReference type="Gene3D" id="3.90.1150.10">
    <property type="entry name" value="Aspartate Aminotransferase, domain 1"/>
    <property type="match status" value="1"/>
</dbReference>
<dbReference type="CDD" id="cd00609">
    <property type="entry name" value="AAT_like"/>
    <property type="match status" value="1"/>
</dbReference>
<dbReference type="RefSeq" id="WP_132688646.1">
    <property type="nucleotide sequence ID" value="NZ_SKBU01000006.1"/>
</dbReference>
<evidence type="ECO:0000256" key="1">
    <source>
        <dbReference type="ARBA" id="ARBA00001933"/>
    </source>
</evidence>
<evidence type="ECO:0000256" key="5">
    <source>
        <dbReference type="ARBA" id="ARBA00022898"/>
    </source>
</evidence>
<dbReference type="PROSITE" id="PS00105">
    <property type="entry name" value="AA_TRANSFER_CLASS_1"/>
    <property type="match status" value="1"/>
</dbReference>
<dbReference type="InterPro" id="IPR004838">
    <property type="entry name" value="NHTrfase_class1_PyrdxlP-BS"/>
</dbReference>
<dbReference type="GO" id="GO:0008483">
    <property type="term" value="F:transaminase activity"/>
    <property type="evidence" value="ECO:0007669"/>
    <property type="project" value="UniProtKB-KW"/>
</dbReference>
<evidence type="ECO:0000313" key="8">
    <source>
        <dbReference type="EMBL" id="TCJ20066.1"/>
    </source>
</evidence>
<dbReference type="EMBL" id="SKBU01000006">
    <property type="protein sequence ID" value="TCJ20066.1"/>
    <property type="molecule type" value="Genomic_DNA"/>
</dbReference>
<dbReference type="InterPro" id="IPR015421">
    <property type="entry name" value="PyrdxlP-dep_Trfase_major"/>
</dbReference>
<keyword evidence="4 6" id="KW-0808">Transferase</keyword>
<organism evidence="8 9">
    <name type="scientific">Rubrobacter taiwanensis</name>
    <dbReference type="NCBI Taxonomy" id="185139"/>
    <lineage>
        <taxon>Bacteria</taxon>
        <taxon>Bacillati</taxon>
        <taxon>Actinomycetota</taxon>
        <taxon>Rubrobacteria</taxon>
        <taxon>Rubrobacterales</taxon>
        <taxon>Rubrobacteraceae</taxon>
        <taxon>Rubrobacter</taxon>
    </lineage>
</organism>
<evidence type="ECO:0000256" key="3">
    <source>
        <dbReference type="ARBA" id="ARBA00022576"/>
    </source>
</evidence>
<evidence type="ECO:0000313" key="9">
    <source>
        <dbReference type="Proteomes" id="UP000295244"/>
    </source>
</evidence>
<dbReference type="SUPFAM" id="SSF53383">
    <property type="entry name" value="PLP-dependent transferases"/>
    <property type="match status" value="1"/>
</dbReference>
<dbReference type="InterPro" id="IPR004839">
    <property type="entry name" value="Aminotransferase_I/II_large"/>
</dbReference>
<keyword evidence="3 6" id="KW-0032">Aminotransferase</keyword>
<evidence type="ECO:0000256" key="2">
    <source>
        <dbReference type="ARBA" id="ARBA00007441"/>
    </source>
</evidence>
<evidence type="ECO:0000259" key="7">
    <source>
        <dbReference type="Pfam" id="PF00155"/>
    </source>
</evidence>
<accession>A0A4R1BRY7</accession>
<dbReference type="InterPro" id="IPR015424">
    <property type="entry name" value="PyrdxlP-dep_Trfase"/>
</dbReference>
<sequence length="393" mass="42468">MRLAGRMERLGTETAFSVLAKARALEARGREIIHLEIGEPDFDTPAHIVEAGCRALRDGHTHYTPAPGIPELRAAIAAEVARSRNIEVSPEQVVVTPGGKPIMFFAILALVDEGDEVLLPNPAFPIYESMVNFVGGQPVFVPLRQENGFRFDLEEFRAGLSERTRLVILNSPANPTGGVLTPEDISALAAILSERPDVFVLSDEIYSRFLYSGSFASIASEPGLGPDGRTVILDGFSKTYAMTGWRIGYGVMPEPLAESVTRLQVNSNSCTNAAAQYAALEALTGPQDAVERMLDEFRARRDLIVSGLNELPGVECATPQGAFYAFPRIEGTGYPAQELADLLLEEAGVACLAGTGFGRYGEGHLRFSYANSRENIARALERAADALSRLPAR</sequence>
<keyword evidence="9" id="KW-1185">Reference proteome</keyword>
<dbReference type="EC" id="2.6.1.-" evidence="6"/>
<evidence type="ECO:0000256" key="4">
    <source>
        <dbReference type="ARBA" id="ARBA00022679"/>
    </source>
</evidence>
<dbReference type="Gene3D" id="3.40.640.10">
    <property type="entry name" value="Type I PLP-dependent aspartate aminotransferase-like (Major domain)"/>
    <property type="match status" value="1"/>
</dbReference>